<dbReference type="InterPro" id="IPR000788">
    <property type="entry name" value="RNR_lg_C"/>
</dbReference>
<evidence type="ECO:0000313" key="12">
    <source>
        <dbReference type="Proteomes" id="UP001166093"/>
    </source>
</evidence>
<dbReference type="SUPFAM" id="SSF48168">
    <property type="entry name" value="R1 subunit of ribonucleotide reductase, N-terminal domain"/>
    <property type="match status" value="1"/>
</dbReference>
<dbReference type="InterPro" id="IPR039718">
    <property type="entry name" value="Rrm1"/>
</dbReference>
<evidence type="ECO:0000256" key="4">
    <source>
        <dbReference type="ARBA" id="ARBA00022840"/>
    </source>
</evidence>
<feature type="non-terminal residue" evidence="11">
    <location>
        <position position="768"/>
    </location>
</feature>
<gene>
    <name evidence="11" type="primary">Rnr1</name>
    <name evidence="11" type="ORF">GTO93_0021054</name>
</gene>
<feature type="non-terminal residue" evidence="11">
    <location>
        <position position="1"/>
    </location>
</feature>
<keyword evidence="2" id="KW-0021">Allosteric enzyme</keyword>
<evidence type="ECO:0000256" key="7">
    <source>
        <dbReference type="ARBA" id="ARBA00024942"/>
    </source>
</evidence>
<comment type="caution">
    <text evidence="11">The sequence shown here is derived from an EMBL/GenBank/DDBJ whole genome shotgun (WGS) entry which is preliminary data.</text>
</comment>
<evidence type="ECO:0000256" key="5">
    <source>
        <dbReference type="ARBA" id="ARBA00023002"/>
    </source>
</evidence>
<dbReference type="InterPro" id="IPR013509">
    <property type="entry name" value="RNR_lsu_N"/>
</dbReference>
<evidence type="ECO:0000256" key="9">
    <source>
        <dbReference type="RuleBase" id="RU003410"/>
    </source>
</evidence>
<dbReference type="Pfam" id="PF02867">
    <property type="entry name" value="Ribonuc_red_lgC"/>
    <property type="match status" value="1"/>
</dbReference>
<evidence type="ECO:0000256" key="2">
    <source>
        <dbReference type="ARBA" id="ARBA00022533"/>
    </source>
</evidence>
<feature type="domain" description="ATP-cone" evidence="10">
    <location>
        <begin position="1"/>
        <end position="93"/>
    </location>
</feature>
<organism evidence="11 12">
    <name type="scientific">Polyodon spathula</name>
    <name type="common">North American paddlefish</name>
    <name type="synonym">Squalus spathula</name>
    <dbReference type="NCBI Taxonomy" id="7913"/>
    <lineage>
        <taxon>Eukaryota</taxon>
        <taxon>Metazoa</taxon>
        <taxon>Chordata</taxon>
        <taxon>Craniata</taxon>
        <taxon>Vertebrata</taxon>
        <taxon>Euteleostomi</taxon>
        <taxon>Actinopterygii</taxon>
        <taxon>Chondrostei</taxon>
        <taxon>Acipenseriformes</taxon>
        <taxon>Polyodontidae</taxon>
        <taxon>Polyodon</taxon>
    </lineage>
</organism>
<keyword evidence="5 9" id="KW-0560">Oxidoreductase</keyword>
<sequence>MYIFKKNGTKEILNTTKILNRILWAKYKKEPELHIEENYLYNKVVNALGQNIKSKDLDILIAETAASMSIKHPDYNIFAGYIMISNLHKNTPNSFSECIHILYENGTINNDLYTLVQENKKELDSWIIDDYDYDFDYFAFKTLEKAYLLKIFDTDSVNHKNKTFKIVERPQYMFLRVALAIHGTNLIEAYNTYKFMGQKFFIHASPTLFNAGTKKQQMSSCFLLHMNQDSVEGIYKSLTDCAIISKYSGGIGLSIHNIRSRGAFVGNSSNSNGITGMLRVFNSSSCYIDQGSGKRKGNIAVYLEPWHADICEFLDLKKNTGLEEERARDLFYALWVPDLFMKRVLNNEPWSLMCPQMVKNLHHLYGKDFEEKYIQYEIEGKIKSTIPARFLWQKIIFSQIETGTPYILFKDHINHKSNQKNLGTITSSNLCAEIVQYSSPEEIAVCNLASINLTNMVSINDDNESFFDFETLTTVTQQVTKNLNKIIDINFYPVKEAETSNMRHRPIGIGVQGLADVFAKLQIAYDSDYAKQLNSDIFETIYYSALTTSCELSKQYGPYSTFHNSPSSQGILQFDLWNEPQDSIVKTSYTKPFYDWDECKKNIQKYGLRNSLTTAAMPTASTAQILGNNESFEPFTSNLYTRRVFSGEFIMNNKYLVKELEKINLWNEETRQNIMKNNGSIQTIEYIPDWIKEIYKTVWEIKVVDLIDMSASRGRFIDQSQSFNIFVDSPSVNKISSLLMYGWKKGLKTGMYYLRIKSAANPIQFTVD</sequence>
<evidence type="ECO:0000256" key="3">
    <source>
        <dbReference type="ARBA" id="ARBA00022741"/>
    </source>
</evidence>
<reference evidence="11" key="1">
    <citation type="journal article" date="2021" name="Cell">
        <title>Tracing the genetic footprints of vertebrate landing in non-teleost ray-finned fishes.</title>
        <authorList>
            <person name="Bi X."/>
            <person name="Wang K."/>
            <person name="Yang L."/>
            <person name="Pan H."/>
            <person name="Jiang H."/>
            <person name="Wei Q."/>
            <person name="Fang M."/>
            <person name="Yu H."/>
            <person name="Zhu C."/>
            <person name="Cai Y."/>
            <person name="He Y."/>
            <person name="Gan X."/>
            <person name="Zeng H."/>
            <person name="Yu D."/>
            <person name="Zhu Y."/>
            <person name="Jiang H."/>
            <person name="Qiu Q."/>
            <person name="Yang H."/>
            <person name="Zhang Y.E."/>
            <person name="Wang W."/>
            <person name="Zhu M."/>
            <person name="He S."/>
            <person name="Zhang G."/>
        </authorList>
    </citation>
    <scope>NUCLEOTIDE SEQUENCE</scope>
    <source>
        <strain evidence="11">Pddl_001</strain>
    </source>
</reference>
<comment type="catalytic activity">
    <reaction evidence="9">
        <text>a 2'-deoxyribonucleoside 5'-diphosphate + [thioredoxin]-disulfide + H2O = a ribonucleoside 5'-diphosphate + [thioredoxin]-dithiol</text>
        <dbReference type="Rhea" id="RHEA:23252"/>
        <dbReference type="Rhea" id="RHEA-COMP:10698"/>
        <dbReference type="Rhea" id="RHEA-COMP:10700"/>
        <dbReference type="ChEBI" id="CHEBI:15377"/>
        <dbReference type="ChEBI" id="CHEBI:29950"/>
        <dbReference type="ChEBI" id="CHEBI:50058"/>
        <dbReference type="ChEBI" id="CHEBI:57930"/>
        <dbReference type="ChEBI" id="CHEBI:73316"/>
        <dbReference type="EC" id="1.17.4.1"/>
    </reaction>
</comment>
<keyword evidence="4 8" id="KW-0067">ATP-binding</keyword>
<dbReference type="PROSITE" id="PS51161">
    <property type="entry name" value="ATP_CONE"/>
    <property type="match status" value="1"/>
</dbReference>
<dbReference type="Pfam" id="PF00317">
    <property type="entry name" value="Ribonuc_red_lgN"/>
    <property type="match status" value="1"/>
</dbReference>
<dbReference type="PANTHER" id="PTHR11573">
    <property type="entry name" value="RIBONUCLEOSIDE-DIPHOSPHATE REDUCTASE LARGE CHAIN"/>
    <property type="match status" value="1"/>
</dbReference>
<dbReference type="EC" id="1.17.4.1" evidence="9"/>
<dbReference type="PRINTS" id="PR01183">
    <property type="entry name" value="RIBORDTASEM1"/>
</dbReference>
<keyword evidence="3 8" id="KW-0547">Nucleotide-binding</keyword>
<comment type="similarity">
    <text evidence="1 9">Belongs to the ribonucleoside diphosphate reductase large chain family.</text>
</comment>
<accession>A0ABS2YP52</accession>
<dbReference type="Pfam" id="PF03477">
    <property type="entry name" value="ATP-cone"/>
    <property type="match status" value="1"/>
</dbReference>
<dbReference type="SUPFAM" id="SSF51998">
    <property type="entry name" value="PFL-like glycyl radical enzymes"/>
    <property type="match status" value="1"/>
</dbReference>
<dbReference type="Proteomes" id="UP001166093">
    <property type="component" value="Unassembled WGS sequence"/>
</dbReference>
<dbReference type="EMBL" id="JAAWVQ010174184">
    <property type="protein sequence ID" value="MBN3288265.1"/>
    <property type="molecule type" value="Genomic_DNA"/>
</dbReference>
<dbReference type="Gene3D" id="3.20.70.20">
    <property type="match status" value="1"/>
</dbReference>
<evidence type="ECO:0000259" key="10">
    <source>
        <dbReference type="PROSITE" id="PS51161"/>
    </source>
</evidence>
<protein>
    <recommendedName>
        <fullName evidence="9">Ribonucleoside-diphosphate reductase</fullName>
        <ecNumber evidence="9">1.17.4.1</ecNumber>
    </recommendedName>
</protein>
<evidence type="ECO:0000256" key="8">
    <source>
        <dbReference type="PROSITE-ProRule" id="PRU00492"/>
    </source>
</evidence>
<dbReference type="NCBIfam" id="TIGR02506">
    <property type="entry name" value="NrdE_NrdA"/>
    <property type="match status" value="1"/>
</dbReference>
<dbReference type="InterPro" id="IPR013346">
    <property type="entry name" value="NrdE_NrdA_C"/>
</dbReference>
<evidence type="ECO:0000256" key="1">
    <source>
        <dbReference type="ARBA" id="ARBA00010406"/>
    </source>
</evidence>
<dbReference type="InterPro" id="IPR005144">
    <property type="entry name" value="ATP-cone_dom"/>
</dbReference>
<comment type="function">
    <text evidence="7 9">Provides the precursors necessary for DNA synthesis. Catalyzes the biosynthesis of deoxyribonucleotides from the corresponding ribonucleotides.</text>
</comment>
<proteinExistence type="inferred from homology"/>
<evidence type="ECO:0000313" key="11">
    <source>
        <dbReference type="EMBL" id="MBN3288265.1"/>
    </source>
</evidence>
<name>A0ABS2YP52_POLSP</name>
<dbReference type="CDD" id="cd01679">
    <property type="entry name" value="RNR_I"/>
    <property type="match status" value="1"/>
</dbReference>
<keyword evidence="12" id="KW-1185">Reference proteome</keyword>
<dbReference type="PANTHER" id="PTHR11573:SF6">
    <property type="entry name" value="RIBONUCLEOSIDE-DIPHOSPHATE REDUCTASE LARGE SUBUNIT"/>
    <property type="match status" value="1"/>
</dbReference>
<keyword evidence="6 9" id="KW-0215">Deoxyribonucleotide synthesis</keyword>
<dbReference type="InterPro" id="IPR008926">
    <property type="entry name" value="RNR_R1-su_N"/>
</dbReference>
<evidence type="ECO:0000256" key="6">
    <source>
        <dbReference type="ARBA" id="ARBA00023116"/>
    </source>
</evidence>